<dbReference type="EMBL" id="QXGF01001394">
    <property type="protein sequence ID" value="KAE8930324.1"/>
    <property type="molecule type" value="Genomic_DNA"/>
</dbReference>
<accession>A0A6A3E9D5</accession>
<organism evidence="1 3">
    <name type="scientific">Phytophthora fragariae</name>
    <dbReference type="NCBI Taxonomy" id="53985"/>
    <lineage>
        <taxon>Eukaryota</taxon>
        <taxon>Sar</taxon>
        <taxon>Stramenopiles</taxon>
        <taxon>Oomycota</taxon>
        <taxon>Peronosporomycetes</taxon>
        <taxon>Peronosporales</taxon>
        <taxon>Peronosporaceae</taxon>
        <taxon>Phytophthora</taxon>
    </lineage>
</organism>
<proteinExistence type="predicted"/>
<evidence type="ECO:0000313" key="4">
    <source>
        <dbReference type="Proteomes" id="UP000476176"/>
    </source>
</evidence>
<evidence type="ECO:0000313" key="1">
    <source>
        <dbReference type="EMBL" id="KAE8930324.1"/>
    </source>
</evidence>
<evidence type="ECO:0000313" key="2">
    <source>
        <dbReference type="EMBL" id="KAE9170360.1"/>
    </source>
</evidence>
<sequence>MPANVARTAVREAIAMKSFPPSNIVPRETEKYNAVSAVRPPHDYMGARGVERGSASCVYHSMLYRRSTDLFDLVYDSMLTTKGLAGATDNVTRRRQKREALQKVWLTQTEVCTRLLEAQMAGSQCQKSKLQVCDPFHVIQRLTEKISDQAQRGSLSKRLSKAIYDVERNIRSPSTTAEMFATAISSVPASSIRVSSSEWEGCVNSNLEQIRQGDLFVEESDYNEGGSTVRVVSTSQLEAIHSKLRKLLDRVLSIEVGLRILDVFLLQHNLKVGAKFKLNPEFDGFDFITLSRSAVLCRGTIPDSPQLEYFNVLLTTRLNSVSLQHKYRPGGGEGPAHRPWEALYDMIPLHAEQAEGNLL</sequence>
<comment type="caution">
    <text evidence="1">The sequence shown here is derived from an EMBL/GenBank/DDBJ whole genome shotgun (WGS) entry which is preliminary data.</text>
</comment>
<dbReference type="EMBL" id="QXGC01004253">
    <property type="protein sequence ID" value="KAE9170360.1"/>
    <property type="molecule type" value="Genomic_DNA"/>
</dbReference>
<dbReference type="Proteomes" id="UP000476176">
    <property type="component" value="Unassembled WGS sequence"/>
</dbReference>
<name>A0A6A3E9D5_9STRA</name>
<dbReference type="AlphaFoldDB" id="A0A6A3E9D5"/>
<dbReference type="Proteomes" id="UP000429523">
    <property type="component" value="Unassembled WGS sequence"/>
</dbReference>
<evidence type="ECO:0000313" key="3">
    <source>
        <dbReference type="Proteomes" id="UP000429523"/>
    </source>
</evidence>
<gene>
    <name evidence="2" type="ORF">PF004_g27901</name>
    <name evidence="1" type="ORF">PF009_g19583</name>
</gene>
<protein>
    <submittedName>
        <fullName evidence="1">Uncharacterized protein</fullName>
    </submittedName>
</protein>
<reference evidence="1 3" key="1">
    <citation type="submission" date="2018-08" db="EMBL/GenBank/DDBJ databases">
        <title>Genomic investigation of the strawberry pathogen Phytophthora fragariae indicates pathogenicity is determined by transcriptional variation in three key races.</title>
        <authorList>
            <person name="Adams T.M."/>
            <person name="Armitage A.D."/>
            <person name="Sobczyk M.K."/>
            <person name="Bates H.J."/>
            <person name="Dunwell J.M."/>
            <person name="Nellist C.F."/>
            <person name="Harrison R.J."/>
        </authorList>
    </citation>
    <scope>NUCLEOTIDE SEQUENCE [LARGE SCALE GENOMIC DNA]</scope>
    <source>
        <strain evidence="2 4">BC-23</strain>
        <strain evidence="1 3">NOV-9</strain>
    </source>
</reference>